<protein>
    <recommendedName>
        <fullName evidence="4">RxLR effector protein</fullName>
    </recommendedName>
</protein>
<organism evidence="2 3">
    <name type="scientific">Bremia lactucae</name>
    <name type="common">Lettuce downy mildew</name>
    <dbReference type="NCBI Taxonomy" id="4779"/>
    <lineage>
        <taxon>Eukaryota</taxon>
        <taxon>Sar</taxon>
        <taxon>Stramenopiles</taxon>
        <taxon>Oomycota</taxon>
        <taxon>Peronosporomycetes</taxon>
        <taxon>Peronosporales</taxon>
        <taxon>Peronosporaceae</taxon>
        <taxon>Bremia</taxon>
    </lineage>
</organism>
<proteinExistence type="predicted"/>
<dbReference type="GeneID" id="94346203"/>
<keyword evidence="1" id="KW-0732">Signal</keyword>
<dbReference type="KEGG" id="blac:94346203"/>
<name>A0A976IHN8_BRELC</name>
<feature type="chain" id="PRO_5036988581" description="RxLR effector protein" evidence="1">
    <location>
        <begin position="26"/>
        <end position="239"/>
    </location>
</feature>
<evidence type="ECO:0008006" key="4">
    <source>
        <dbReference type="Google" id="ProtNLM"/>
    </source>
</evidence>
<accession>A0A976IHN8</accession>
<dbReference type="AlphaFoldDB" id="A0A976IHN8"/>
<keyword evidence="3" id="KW-1185">Reference proteome</keyword>
<dbReference type="RefSeq" id="XP_067821491.1">
    <property type="nucleotide sequence ID" value="XM_067960532.1"/>
</dbReference>
<comment type="caution">
    <text evidence="2">The sequence shown here is derived from an EMBL/GenBank/DDBJ whole genome shotgun (WGS) entry which is preliminary data.</text>
</comment>
<evidence type="ECO:0000256" key="1">
    <source>
        <dbReference type="SAM" id="SignalP"/>
    </source>
</evidence>
<feature type="signal peptide" evidence="1">
    <location>
        <begin position="1"/>
        <end position="25"/>
    </location>
</feature>
<dbReference type="Proteomes" id="UP000294530">
    <property type="component" value="Unassembled WGS sequence"/>
</dbReference>
<dbReference type="EMBL" id="SHOA02000010">
    <property type="protein sequence ID" value="TDH71992.1"/>
    <property type="molecule type" value="Genomic_DNA"/>
</dbReference>
<reference evidence="2 3" key="1">
    <citation type="journal article" date="2021" name="Genome Biol.">
        <title>AFLAP: assembly-free linkage analysis pipeline using k-mers from genome sequencing data.</title>
        <authorList>
            <person name="Fletcher K."/>
            <person name="Zhang L."/>
            <person name="Gil J."/>
            <person name="Han R."/>
            <person name="Cavanaugh K."/>
            <person name="Michelmore R."/>
        </authorList>
    </citation>
    <scope>NUCLEOTIDE SEQUENCE [LARGE SCALE GENOMIC DNA]</scope>
    <source>
        <strain evidence="2 3">SF5</strain>
    </source>
</reference>
<gene>
    <name evidence="2" type="ORF">CCR75_002435</name>
</gene>
<evidence type="ECO:0000313" key="3">
    <source>
        <dbReference type="Proteomes" id="UP000294530"/>
    </source>
</evidence>
<evidence type="ECO:0000313" key="2">
    <source>
        <dbReference type="EMBL" id="TDH71992.1"/>
    </source>
</evidence>
<sequence>MRLDTPLQVLLFLCFSNIFLCTAAGEQYLSSNESEPKRLVAAPSAAANTKDSYYAKVSPKTDVDFINTTTNATDNVQERTINFVQFNEVINKLIAPYTASLSSKGKKEQLMMLSQDQVIKNILPALSARPIHDEKIKQILISSQNRLKSLWTYNRISPRDALAFVVDLTTLKTWSSYIVMLRKHGLKYEHYDIANDIRSTPDGHFIKEYFHSNEWRKVKKEEPNRTKTFEDPDKWLMDS</sequence>